<organism evidence="2">
    <name type="scientific">Psilocybe cubensis</name>
    <name type="common">Psychedelic mushroom</name>
    <name type="synonym">Stropharia cubensis</name>
    <dbReference type="NCBI Taxonomy" id="181762"/>
    <lineage>
        <taxon>Eukaryota</taxon>
        <taxon>Fungi</taxon>
        <taxon>Dikarya</taxon>
        <taxon>Basidiomycota</taxon>
        <taxon>Agaricomycotina</taxon>
        <taxon>Agaricomycetes</taxon>
        <taxon>Agaricomycetidae</taxon>
        <taxon>Agaricales</taxon>
        <taxon>Agaricineae</taxon>
        <taxon>Strophariaceae</taxon>
        <taxon>Psilocybe</taxon>
    </lineage>
</organism>
<evidence type="ECO:0000256" key="1">
    <source>
        <dbReference type="SAM" id="MobiDB-lite"/>
    </source>
</evidence>
<feature type="region of interest" description="Disordered" evidence="1">
    <location>
        <begin position="92"/>
        <end position="225"/>
    </location>
</feature>
<gene>
    <name evidence="2" type="ORF">JR316_007191</name>
</gene>
<proteinExistence type="predicted"/>
<feature type="compositionally biased region" description="Basic residues" evidence="1">
    <location>
        <begin position="177"/>
        <end position="187"/>
    </location>
</feature>
<feature type="compositionally biased region" description="Low complexity" evidence="1">
    <location>
        <begin position="201"/>
        <end position="212"/>
    </location>
</feature>
<dbReference type="OrthoDB" id="3033067at2759"/>
<sequence length="270" mass="28475">MNFGQAERVGYKKHIIPIFGSFLHRCYSKEDCQSRSLPEEEGLLPMADLQFDEANATVHTLADGNQSSEASGTGAIVTEDVASTSPLRLAAADDRADHNPFPVDLASDDEGNGGADEPHSRGPSPALSLPVSRPPSPPQQPPSAAQVSSEQPSSALNTRVESPSSQVAASSAAKGVTKAKKGRKKAKPTVSKVDRPKHKAAAATADSTSAGGAPPPKKKTKHSWHYEDEFGRLVDKEGRRIDAKGNIIPPERLDAFGNEIVTGVEGSVPM</sequence>
<accession>A0A8H8CKN3</accession>
<dbReference type="AlphaFoldDB" id="A0A8H8CKN3"/>
<feature type="compositionally biased region" description="Low complexity" evidence="1">
    <location>
        <begin position="162"/>
        <end position="176"/>
    </location>
</feature>
<comment type="caution">
    <text evidence="2">The sequence shown here is derived from an EMBL/GenBank/DDBJ whole genome shotgun (WGS) entry which is preliminary data.</text>
</comment>
<evidence type="ECO:0000313" key="2">
    <source>
        <dbReference type="EMBL" id="KAG5168590.1"/>
    </source>
</evidence>
<feature type="compositionally biased region" description="Low complexity" evidence="1">
    <location>
        <begin position="142"/>
        <end position="155"/>
    </location>
</feature>
<dbReference type="EMBL" id="JAFIQS010000006">
    <property type="protein sequence ID" value="KAG5168590.1"/>
    <property type="molecule type" value="Genomic_DNA"/>
</dbReference>
<feature type="compositionally biased region" description="Pro residues" evidence="1">
    <location>
        <begin position="132"/>
        <end position="141"/>
    </location>
</feature>
<protein>
    <submittedName>
        <fullName evidence="2">Uncharacterized protein</fullName>
    </submittedName>
</protein>
<name>A0A8H8CKN3_PSICU</name>
<reference evidence="2" key="1">
    <citation type="submission" date="2021-02" db="EMBL/GenBank/DDBJ databases">
        <title>Psilocybe cubensis genome.</title>
        <authorList>
            <person name="Mckernan K.J."/>
            <person name="Crawford S."/>
            <person name="Trippe A."/>
            <person name="Kane L.T."/>
            <person name="Mclaughlin S."/>
        </authorList>
    </citation>
    <scope>NUCLEOTIDE SEQUENCE [LARGE SCALE GENOMIC DNA]</scope>
    <source>
        <strain evidence="2">MGC-MH-2018</strain>
    </source>
</reference>